<keyword evidence="4 6" id="KW-0653">Protein transport</keyword>
<dbReference type="PANTHER" id="PTHR13128:SF12">
    <property type="entry name" value="VACUOLAR PROTEIN-SORTING-ASSOCIATED PROTEIN 36"/>
    <property type="match status" value="1"/>
</dbReference>
<evidence type="ECO:0000313" key="8">
    <source>
        <dbReference type="Proteomes" id="UP001530400"/>
    </source>
</evidence>
<keyword evidence="2 6" id="KW-0813">Transport</keyword>
<comment type="subcellular location">
    <subcellularLocation>
        <location evidence="6">Cytoplasm</location>
    </subcellularLocation>
    <subcellularLocation>
        <location evidence="6">Endosome</location>
    </subcellularLocation>
</comment>
<dbReference type="InterPro" id="IPR040608">
    <property type="entry name" value="Snf8/Vps36"/>
</dbReference>
<protein>
    <recommendedName>
        <fullName evidence="6">Vacuolar protein-sorting-associated protein 36</fullName>
    </recommendedName>
    <alternativeName>
        <fullName evidence="6">ESCRT-II complex subunit VPS36</fullName>
    </alternativeName>
</protein>
<dbReference type="GO" id="GO:0031902">
    <property type="term" value="C:late endosome membrane"/>
    <property type="evidence" value="ECO:0007669"/>
    <property type="project" value="UniProtKB-UniRule"/>
</dbReference>
<dbReference type="EMBL" id="JALLPJ020000237">
    <property type="protein sequence ID" value="KAL3797898.1"/>
    <property type="molecule type" value="Genomic_DNA"/>
</dbReference>
<evidence type="ECO:0000256" key="4">
    <source>
        <dbReference type="ARBA" id="ARBA00022927"/>
    </source>
</evidence>
<keyword evidence="5" id="KW-0175">Coiled coil</keyword>
<dbReference type="GO" id="GO:0043130">
    <property type="term" value="F:ubiquitin binding"/>
    <property type="evidence" value="ECO:0007669"/>
    <property type="project" value="UniProtKB-UniRule"/>
</dbReference>
<dbReference type="AlphaFoldDB" id="A0ABD3QC68"/>
<evidence type="ECO:0000256" key="6">
    <source>
        <dbReference type="RuleBase" id="RU367095"/>
    </source>
</evidence>
<evidence type="ECO:0000313" key="7">
    <source>
        <dbReference type="EMBL" id="KAL3797898.1"/>
    </source>
</evidence>
<comment type="subunit">
    <text evidence="6">Component of the endosomal sorting complex required for transport II (ESCRT-II).</text>
</comment>
<dbReference type="InterPro" id="IPR036390">
    <property type="entry name" value="WH_DNA-bd_sf"/>
</dbReference>
<dbReference type="InterPro" id="IPR037855">
    <property type="entry name" value="Vps36"/>
</dbReference>
<organism evidence="7 8">
    <name type="scientific">Cyclotella atomus</name>
    <dbReference type="NCBI Taxonomy" id="382360"/>
    <lineage>
        <taxon>Eukaryota</taxon>
        <taxon>Sar</taxon>
        <taxon>Stramenopiles</taxon>
        <taxon>Ochrophyta</taxon>
        <taxon>Bacillariophyta</taxon>
        <taxon>Coscinodiscophyceae</taxon>
        <taxon>Thalassiosirophycidae</taxon>
        <taxon>Stephanodiscales</taxon>
        <taxon>Stephanodiscaceae</taxon>
        <taxon>Cyclotella</taxon>
    </lineage>
</organism>
<dbReference type="PANTHER" id="PTHR13128">
    <property type="entry name" value="VACUOLAR PROTEIN-SORTING-ASSOCIATED PROTEIN 36"/>
    <property type="match status" value="1"/>
</dbReference>
<accession>A0ABD3QC68</accession>
<dbReference type="Gene3D" id="1.10.10.10">
    <property type="entry name" value="Winged helix-like DNA-binding domain superfamily/Winged helix DNA-binding domain"/>
    <property type="match status" value="2"/>
</dbReference>
<evidence type="ECO:0000256" key="2">
    <source>
        <dbReference type="ARBA" id="ARBA00022448"/>
    </source>
</evidence>
<dbReference type="InterPro" id="IPR036388">
    <property type="entry name" value="WH-like_DNA-bd_sf"/>
</dbReference>
<gene>
    <name evidence="7" type="ORF">ACHAWO_009771</name>
</gene>
<dbReference type="SUPFAM" id="SSF46785">
    <property type="entry name" value="Winged helix' DNA-binding domain"/>
    <property type="match status" value="2"/>
</dbReference>
<proteinExistence type="inferred from homology"/>
<keyword evidence="8" id="KW-1185">Reference proteome</keyword>
<dbReference type="GO" id="GO:0000814">
    <property type="term" value="C:ESCRT II complex"/>
    <property type="evidence" value="ECO:0007669"/>
    <property type="project" value="UniProtKB-UniRule"/>
</dbReference>
<dbReference type="Proteomes" id="UP001530400">
    <property type="component" value="Unassembled WGS sequence"/>
</dbReference>
<name>A0ABD3QC68_9STRA</name>
<keyword evidence="6" id="KW-0963">Cytoplasm</keyword>
<comment type="function">
    <text evidence="6">Component of the ESCRT-II complex (endosomal sorting complex required for transport II), which is required for multivesicular body (MVB) formation and sorting of endosomal cargo proteins into MVBs.</text>
</comment>
<keyword evidence="3 6" id="KW-0967">Endosome</keyword>
<evidence type="ECO:0000256" key="3">
    <source>
        <dbReference type="ARBA" id="ARBA00022753"/>
    </source>
</evidence>
<comment type="caution">
    <text evidence="7">The sequence shown here is derived from an EMBL/GenBank/DDBJ whole genome shotgun (WGS) entry which is preliminary data.</text>
</comment>
<sequence length="484" mass="52746">MANKLQTWSPLTCISPAPLSPSGLITLESPDEVETLVRNNIELRCEGSSPLPRPSSIPPSSSWNAIHDQLTIHITTHRIVLIDESLSIGGSIPLPLVVSSTTVGGPSFRSPKASYKISLLTHAWGELLLVFRGYQNSYTKSQKDRAEAYNSIKRAMQRQAWRNVERSAIKEAFRPSTAIAARKVGVDAIMTRNELRHRENARLAESAFSSVAAAGDPVNSNKNAMMQSTQISGGKKGRVADIDAFMGEAAELIKVIHKYVATIERERTSTAGVGGEGGSDNNTKDTDKLASMLQNMGMTSALSAKQSGSTYHTQLSRQLVDFLKYNNKLSKCGGMMTLTDVYCLFNRARGSNMISPEDLLKAVDIMKELNLGLSKRTFDSGIVVIQEDAFDDESMARQLADLALDSMKLLHRGSGGGITAMDVSRSLKISVLLANEHLMCVEQMGWICRDVTLEGVRFFPNLFVSGDYSSVFRSDAADVTTAAE</sequence>
<dbReference type="FunFam" id="1.10.10.10:FF:000165">
    <property type="entry name" value="Vacuolar protein sorting protein (Vps36)"/>
    <property type="match status" value="1"/>
</dbReference>
<reference evidence="7 8" key="1">
    <citation type="submission" date="2024-10" db="EMBL/GenBank/DDBJ databases">
        <title>Updated reference genomes for cyclostephanoid diatoms.</title>
        <authorList>
            <person name="Roberts W.R."/>
            <person name="Alverson A.J."/>
        </authorList>
    </citation>
    <scope>NUCLEOTIDE SEQUENCE [LARGE SCALE GENOMIC DNA]</scope>
    <source>
        <strain evidence="7 8">AJA010-31</strain>
    </source>
</reference>
<dbReference type="Pfam" id="PF04157">
    <property type="entry name" value="EAP30"/>
    <property type="match status" value="1"/>
</dbReference>
<evidence type="ECO:0000256" key="1">
    <source>
        <dbReference type="ARBA" id="ARBA00009697"/>
    </source>
</evidence>
<comment type="similarity">
    <text evidence="1 6">Belongs to the VPS36 family.</text>
</comment>
<dbReference type="GO" id="GO:0043328">
    <property type="term" value="P:protein transport to vacuole involved in ubiquitin-dependent protein catabolic process via the multivesicular body sorting pathway"/>
    <property type="evidence" value="ECO:0007669"/>
    <property type="project" value="UniProtKB-UniRule"/>
</dbReference>
<evidence type="ECO:0000256" key="5">
    <source>
        <dbReference type="ARBA" id="ARBA00023054"/>
    </source>
</evidence>
<dbReference type="GO" id="GO:0032266">
    <property type="term" value="F:phosphatidylinositol-3-phosphate binding"/>
    <property type="evidence" value="ECO:0007669"/>
    <property type="project" value="UniProtKB-UniRule"/>
</dbReference>